<feature type="domain" description="Chalcone isomerase" evidence="1">
    <location>
        <begin position="52"/>
        <end position="182"/>
    </location>
</feature>
<evidence type="ECO:0000259" key="1">
    <source>
        <dbReference type="Pfam" id="PF16036"/>
    </source>
</evidence>
<keyword evidence="3" id="KW-1185">Reference proteome</keyword>
<dbReference type="InterPro" id="IPR016087">
    <property type="entry name" value="Chalcone_isomerase"/>
</dbReference>
<gene>
    <name evidence="2" type="ORF">B9Z37_07230</name>
</gene>
<dbReference type="AlphaFoldDB" id="A0A315EA70"/>
<evidence type="ECO:0000313" key="2">
    <source>
        <dbReference type="EMBL" id="PUE54613.1"/>
    </source>
</evidence>
<dbReference type="Proteomes" id="UP000250790">
    <property type="component" value="Unassembled WGS sequence"/>
</dbReference>
<comment type="caution">
    <text evidence="2">The sequence shown here is derived from an EMBL/GenBank/DDBJ whole genome shotgun (WGS) entry which is preliminary data.</text>
</comment>
<dbReference type="EMBL" id="NESN01000002">
    <property type="protein sequence ID" value="PUE54613.1"/>
    <property type="molecule type" value="Genomic_DNA"/>
</dbReference>
<protein>
    <recommendedName>
        <fullName evidence="1">Chalcone isomerase domain-containing protein</fullName>
    </recommendedName>
</protein>
<dbReference type="Pfam" id="PF16036">
    <property type="entry name" value="Chalcone_3"/>
    <property type="match status" value="1"/>
</dbReference>
<name>A0A315EA70_9BURK</name>
<dbReference type="OrthoDB" id="8527419at2"/>
<accession>A0A315EA70</accession>
<evidence type="ECO:0000313" key="3">
    <source>
        <dbReference type="Proteomes" id="UP000250790"/>
    </source>
</evidence>
<reference evidence="2 3" key="1">
    <citation type="submission" date="2017-04" db="EMBL/GenBank/DDBJ databases">
        <title>Unexpected and diverse lifestyles within the genus Limnohabitans.</title>
        <authorList>
            <person name="Kasalicky V."/>
            <person name="Mehrshad M."/>
            <person name="Andrei S.-A."/>
            <person name="Salcher M."/>
            <person name="Kratochvilova H."/>
            <person name="Simek K."/>
            <person name="Ghai R."/>
        </authorList>
    </citation>
    <scope>NUCLEOTIDE SEQUENCE [LARGE SCALE GENOMIC DNA]</scope>
    <source>
        <strain evidence="2 3">II-B4</strain>
    </source>
</reference>
<sequence>MVSGVAQAQAPANTNMAEAQVNSVANPNAQYSRPEVAALRGAVPTAPVRLRVWGFEVYDARLWTPHGFRHSQAAQHLFALELQYLRRLEGAAIASRSIDEMRRVGSFSDAQAHSWLAAMRELFPNVGAGERITGVNLPGEGAEFWVNGLRVGMVKDPAFARLFFGIWLDERTSEPKMRAQLLQGLQP</sequence>
<proteinExistence type="predicted"/>
<organism evidence="2 3">
    <name type="scientific">Limnohabitans parvus II-B4</name>
    <dbReference type="NCBI Taxonomy" id="1293052"/>
    <lineage>
        <taxon>Bacteria</taxon>
        <taxon>Pseudomonadati</taxon>
        <taxon>Pseudomonadota</taxon>
        <taxon>Betaproteobacteria</taxon>
        <taxon>Burkholderiales</taxon>
        <taxon>Comamonadaceae</taxon>
        <taxon>Limnohabitans</taxon>
    </lineage>
</organism>